<organism evidence="7 8">
    <name type="scientific">Symbiodinium pilosum</name>
    <name type="common">Dinoflagellate</name>
    <dbReference type="NCBI Taxonomy" id="2952"/>
    <lineage>
        <taxon>Eukaryota</taxon>
        <taxon>Sar</taxon>
        <taxon>Alveolata</taxon>
        <taxon>Dinophyceae</taxon>
        <taxon>Suessiales</taxon>
        <taxon>Symbiodiniaceae</taxon>
        <taxon>Symbiodinium</taxon>
    </lineage>
</organism>
<dbReference type="GO" id="GO:0006397">
    <property type="term" value="P:mRNA processing"/>
    <property type="evidence" value="ECO:0007669"/>
    <property type="project" value="UniProtKB-KW"/>
</dbReference>
<feature type="compositionally biased region" description="Basic residues" evidence="5">
    <location>
        <begin position="349"/>
        <end position="359"/>
    </location>
</feature>
<protein>
    <recommendedName>
        <fullName evidence="6">RRM domain-containing protein</fullName>
    </recommendedName>
</protein>
<proteinExistence type="predicted"/>
<feature type="region of interest" description="Disordered" evidence="5">
    <location>
        <begin position="1"/>
        <end position="49"/>
    </location>
</feature>
<dbReference type="SMART" id="SM00360">
    <property type="entry name" value="RRM"/>
    <property type="match status" value="2"/>
</dbReference>
<evidence type="ECO:0000313" key="7">
    <source>
        <dbReference type="EMBL" id="CAE7520895.1"/>
    </source>
</evidence>
<feature type="compositionally biased region" description="Basic and acidic residues" evidence="5">
    <location>
        <begin position="1"/>
        <end position="10"/>
    </location>
</feature>
<feature type="compositionally biased region" description="Pro residues" evidence="5">
    <location>
        <begin position="623"/>
        <end position="633"/>
    </location>
</feature>
<feature type="compositionally biased region" description="Basic and acidic residues" evidence="5">
    <location>
        <begin position="237"/>
        <end position="250"/>
    </location>
</feature>
<dbReference type="Gene3D" id="3.30.70.330">
    <property type="match status" value="2"/>
</dbReference>
<feature type="compositionally biased region" description="Acidic residues" evidence="5">
    <location>
        <begin position="152"/>
        <end position="216"/>
    </location>
</feature>
<dbReference type="GO" id="GO:0003723">
    <property type="term" value="F:RNA binding"/>
    <property type="evidence" value="ECO:0007669"/>
    <property type="project" value="UniProtKB-UniRule"/>
</dbReference>
<reference evidence="7" key="1">
    <citation type="submission" date="2021-02" db="EMBL/GenBank/DDBJ databases">
        <authorList>
            <person name="Dougan E. K."/>
            <person name="Rhodes N."/>
            <person name="Thang M."/>
            <person name="Chan C."/>
        </authorList>
    </citation>
    <scope>NUCLEOTIDE SEQUENCE</scope>
</reference>
<dbReference type="EMBL" id="CAJNIZ010030058">
    <property type="protein sequence ID" value="CAE7520895.1"/>
    <property type="molecule type" value="Genomic_DNA"/>
</dbReference>
<comment type="caution">
    <text evidence="7">The sequence shown here is derived from an EMBL/GenBank/DDBJ whole genome shotgun (WGS) entry which is preliminary data.</text>
</comment>
<feature type="non-terminal residue" evidence="7">
    <location>
        <position position="667"/>
    </location>
</feature>
<accession>A0A812TDP1</accession>
<dbReference type="SUPFAM" id="SSF54928">
    <property type="entry name" value="RNA-binding domain, RBD"/>
    <property type="match status" value="2"/>
</dbReference>
<name>A0A812TDP1_SYMPI</name>
<dbReference type="InterPro" id="IPR035979">
    <property type="entry name" value="RBD_domain_sf"/>
</dbReference>
<keyword evidence="3" id="KW-0508">mRNA splicing</keyword>
<evidence type="ECO:0000256" key="3">
    <source>
        <dbReference type="ARBA" id="ARBA00023187"/>
    </source>
</evidence>
<evidence type="ECO:0000256" key="1">
    <source>
        <dbReference type="ARBA" id="ARBA00022664"/>
    </source>
</evidence>
<dbReference type="AlphaFoldDB" id="A0A812TDP1"/>
<keyword evidence="1" id="KW-0507">mRNA processing</keyword>
<evidence type="ECO:0000256" key="5">
    <source>
        <dbReference type="SAM" id="MobiDB-lite"/>
    </source>
</evidence>
<feature type="compositionally biased region" description="Acidic residues" evidence="5">
    <location>
        <begin position="266"/>
        <end position="286"/>
    </location>
</feature>
<gene>
    <name evidence="7" type="ORF">SPIL2461_LOCUS13628</name>
</gene>
<dbReference type="PROSITE" id="PS50102">
    <property type="entry name" value="RRM"/>
    <property type="match status" value="2"/>
</dbReference>
<dbReference type="Proteomes" id="UP000649617">
    <property type="component" value="Unassembled WGS sequence"/>
</dbReference>
<evidence type="ECO:0000313" key="8">
    <source>
        <dbReference type="Proteomes" id="UP000649617"/>
    </source>
</evidence>
<dbReference type="OrthoDB" id="431068at2759"/>
<feature type="region of interest" description="Disordered" evidence="5">
    <location>
        <begin position="612"/>
        <end position="648"/>
    </location>
</feature>
<evidence type="ECO:0000256" key="2">
    <source>
        <dbReference type="ARBA" id="ARBA00022884"/>
    </source>
</evidence>
<dbReference type="InterPro" id="IPR012677">
    <property type="entry name" value="Nucleotide-bd_a/b_plait_sf"/>
</dbReference>
<dbReference type="GO" id="GO:0008380">
    <property type="term" value="P:RNA splicing"/>
    <property type="evidence" value="ECO:0007669"/>
    <property type="project" value="UniProtKB-KW"/>
</dbReference>
<keyword evidence="2 4" id="KW-0694">RNA-binding</keyword>
<evidence type="ECO:0000256" key="4">
    <source>
        <dbReference type="PROSITE-ProRule" id="PRU00176"/>
    </source>
</evidence>
<feature type="domain" description="RRM" evidence="6">
    <location>
        <begin position="523"/>
        <end position="608"/>
    </location>
</feature>
<dbReference type="InterPro" id="IPR000504">
    <property type="entry name" value="RRM_dom"/>
</dbReference>
<evidence type="ECO:0000259" key="6">
    <source>
        <dbReference type="PROSITE" id="PS50102"/>
    </source>
</evidence>
<feature type="domain" description="RRM" evidence="6">
    <location>
        <begin position="395"/>
        <end position="484"/>
    </location>
</feature>
<dbReference type="PANTHER" id="PTHR23139">
    <property type="entry name" value="RNA-BINDING PROTEIN"/>
    <property type="match status" value="1"/>
</dbReference>
<sequence length="667" mass="72996">ELLDYWKQDTDGNANPAKHGGLNRLKMPSAASGACDGLPLQTRQPEGHQDVQVVTLQPSQNESVVPKQLKGGIVSSRGIQVPAGSGTTEDIPPAEVVKGVPDGLPRSSSKHWASEASDGEMCEMDEALEEGEIHEDNIQHCEGQPLVPDAMQDSDSDGEVIEEDPDLEEGQIAEENCGDEPDEVPSCEEQLADETEEESVCEEETEEEESEDEEIDPQQSEEQAASSVGEVQGEADSLGKEEGQDAGEKDEVNEETPTEKASGDEASSEFESDEMREDAKDEDEEAANSVHTPSEEPPPLSDSRSDWSGARVEFGLSPRRRRSSSSDRPHKRRCTTPSRWTRREASKTPPRRPNLRRRVGQNGQSKWDVRPDPSDPDQQPLKRLMDPSINGKKRRECYVGNLPAHKVDEITLRKTFNRLFLALPSFVETYPDVVDVVRTLFFPPKGEGMFAFVEFVDDVITTTAIQMSGFELHSKVIKIGRPANYAPPHDGELPGLDVKPLRDLGLLPRVGEDDKAGVSTVLREVYFGNLSTGMVDEEVMRELLQPAAMEVPEYNPELGPAICKVNMGSNAAYCFVQFQSPAVATRMISIFDETELFGRKIRVGRPSKYSITVNDAQPQSTLPLPPLPPPTTPAPASAASMPPMPPLAPHLLQAANAELAAELASGR</sequence>
<feature type="region of interest" description="Disordered" evidence="5">
    <location>
        <begin position="144"/>
        <end position="386"/>
    </location>
</feature>
<feature type="compositionally biased region" description="Basic residues" evidence="5">
    <location>
        <begin position="318"/>
        <end position="334"/>
    </location>
</feature>
<keyword evidence="8" id="KW-1185">Reference proteome</keyword>